<evidence type="ECO:0000256" key="2">
    <source>
        <dbReference type="ARBA" id="ARBA00006918"/>
    </source>
</evidence>
<feature type="coiled-coil region" evidence="9">
    <location>
        <begin position="196"/>
        <end position="243"/>
    </location>
</feature>
<dbReference type="Gene3D" id="1.10.10.60">
    <property type="entry name" value="Homeodomain-like"/>
    <property type="match status" value="1"/>
</dbReference>
<feature type="compositionally biased region" description="Basic and acidic residues" evidence="10">
    <location>
        <begin position="500"/>
        <end position="509"/>
    </location>
</feature>
<evidence type="ECO:0000313" key="12">
    <source>
        <dbReference type="EMBL" id="KAL0262949.1"/>
    </source>
</evidence>
<keyword evidence="13" id="KW-1185">Reference proteome</keyword>
<evidence type="ECO:0000256" key="3">
    <source>
        <dbReference type="ARBA" id="ARBA00019132"/>
    </source>
</evidence>
<evidence type="ECO:0000256" key="9">
    <source>
        <dbReference type="SAM" id="Coils"/>
    </source>
</evidence>
<keyword evidence="7" id="KW-0539">Nucleus</keyword>
<evidence type="ECO:0000256" key="1">
    <source>
        <dbReference type="ARBA" id="ARBA00004123"/>
    </source>
</evidence>
<dbReference type="GeneID" id="92006008"/>
<feature type="compositionally biased region" description="Polar residues" evidence="10">
    <location>
        <begin position="349"/>
        <end position="359"/>
    </location>
</feature>
<feature type="region of interest" description="Disordered" evidence="10">
    <location>
        <begin position="456"/>
        <end position="684"/>
    </location>
</feature>
<dbReference type="Pfam" id="PF16282">
    <property type="entry name" value="SANT_DAMP1_like"/>
    <property type="match status" value="1"/>
</dbReference>
<evidence type="ECO:0000259" key="11">
    <source>
        <dbReference type="SMART" id="SM00717"/>
    </source>
</evidence>
<reference evidence="12 13" key="1">
    <citation type="submission" date="2024-02" db="EMBL/GenBank/DDBJ databases">
        <title>De novo assembly and annotation of 12 fungi associated with fruit tree decline syndrome in Ontario, Canada.</title>
        <authorList>
            <person name="Sulman M."/>
            <person name="Ellouze W."/>
            <person name="Ilyukhin E."/>
        </authorList>
    </citation>
    <scope>NUCLEOTIDE SEQUENCE [LARGE SCALE GENOMIC DNA]</scope>
    <source>
        <strain evidence="12 13">FDS-637</strain>
    </source>
</reference>
<keyword evidence="5" id="KW-0805">Transcription regulation</keyword>
<dbReference type="SMART" id="SM00717">
    <property type="entry name" value="SANT"/>
    <property type="match status" value="1"/>
</dbReference>
<evidence type="ECO:0000256" key="7">
    <source>
        <dbReference type="ARBA" id="ARBA00023242"/>
    </source>
</evidence>
<protein>
    <recommendedName>
        <fullName evidence="3">SWR1-complex protein 4</fullName>
    </recommendedName>
</protein>
<evidence type="ECO:0000256" key="8">
    <source>
        <dbReference type="ARBA" id="ARBA00025264"/>
    </source>
</evidence>
<comment type="caution">
    <text evidence="12">The sequence shown here is derived from an EMBL/GenBank/DDBJ whole genome shotgun (WGS) entry which is preliminary data.</text>
</comment>
<dbReference type="InterPro" id="IPR032563">
    <property type="entry name" value="DAMP1_SANT-like"/>
</dbReference>
<dbReference type="PANTHER" id="PTHR12855">
    <property type="entry name" value="DNA METHYLTRANSFERASE 1-ASSOCIATED PROTEIN 1 FAMILY MEMBER"/>
    <property type="match status" value="1"/>
</dbReference>
<keyword evidence="9" id="KW-0175">Coiled coil</keyword>
<feature type="region of interest" description="Disordered" evidence="10">
    <location>
        <begin position="278"/>
        <end position="367"/>
    </location>
</feature>
<feature type="compositionally biased region" description="Acidic residues" evidence="10">
    <location>
        <begin position="598"/>
        <end position="645"/>
    </location>
</feature>
<evidence type="ECO:0000256" key="6">
    <source>
        <dbReference type="ARBA" id="ARBA00023163"/>
    </source>
</evidence>
<evidence type="ECO:0000256" key="5">
    <source>
        <dbReference type="ARBA" id="ARBA00023015"/>
    </source>
</evidence>
<feature type="compositionally biased region" description="Acidic residues" evidence="10">
    <location>
        <begin position="530"/>
        <end position="561"/>
    </location>
</feature>
<accession>A0ABR3CQP2</accession>
<proteinExistence type="inferred from homology"/>
<organism evidence="12 13">
    <name type="scientific">Diplodia seriata</name>
    <dbReference type="NCBI Taxonomy" id="420778"/>
    <lineage>
        <taxon>Eukaryota</taxon>
        <taxon>Fungi</taxon>
        <taxon>Dikarya</taxon>
        <taxon>Ascomycota</taxon>
        <taxon>Pezizomycotina</taxon>
        <taxon>Dothideomycetes</taxon>
        <taxon>Dothideomycetes incertae sedis</taxon>
        <taxon>Botryosphaeriales</taxon>
        <taxon>Botryosphaeriaceae</taxon>
        <taxon>Diplodia</taxon>
    </lineage>
</organism>
<gene>
    <name evidence="12" type="primary">SWC4</name>
    <name evidence="12" type="ORF">SLS55_001923</name>
</gene>
<feature type="compositionally biased region" description="Basic and acidic residues" evidence="10">
    <location>
        <begin position="462"/>
        <end position="478"/>
    </location>
</feature>
<comment type="similarity">
    <text evidence="2">Belongs to the SWC4 family.</text>
</comment>
<evidence type="ECO:0000256" key="4">
    <source>
        <dbReference type="ARBA" id="ARBA00022853"/>
    </source>
</evidence>
<feature type="compositionally biased region" description="Polar residues" evidence="10">
    <location>
        <begin position="285"/>
        <end position="303"/>
    </location>
</feature>
<dbReference type="InterPro" id="IPR027109">
    <property type="entry name" value="Swc4/Dmap1"/>
</dbReference>
<comment type="function">
    <text evidence="8">Component of the SWR1 complex which mediates the ATP-dependent exchange of histone H2A for the H2A variant HZT1 leading to transcriptional regulation of selected genes by chromatin remodeling. Component of the NuA4 histone acetyltransferase complex which is involved in transcriptional activation of selected genes principally by acetylation of nucleosomal histone H4 and H2A. The NuA4 complex is also involved in DNA repair.</text>
</comment>
<keyword evidence="6" id="KW-0804">Transcription</keyword>
<dbReference type="EMBL" id="JAJVCZ030000002">
    <property type="protein sequence ID" value="KAL0262949.1"/>
    <property type="molecule type" value="Genomic_DNA"/>
</dbReference>
<feature type="compositionally biased region" description="Gly residues" evidence="10">
    <location>
        <begin position="674"/>
        <end position="684"/>
    </location>
</feature>
<sequence length="684" mass="74074">MAALTPFTNPARTDDLVLRHWKRLQPNDTNGDVAMGDVESQDGGAAAAAATATADAAADARLETNYEYAKFNVQPEGPEYDDETYEAHLRSEDWSKEETDYLVETVKDYYHRWSIVADRYDWQPTQPKVDPEDAAEGGAVAAPAIMPKPRTMEDLKARYYQISAKLMELKTPIASMTNAEFGLHEVLTRFDPDREKQRKKVAAALLERTADEIKEEQYLLGELQRINTNYEKLSTEREEVRQRLFAPSTTGSSSTASQFQSSHALSQLFNQLLQQDRSKKRNGRLSLNTADQLSTPSGQQTPMTAGGNHRGSALDAGLPSANSLSRGSRQSIHTPGASGSNNNQGGGTAPNSATTQHHPSQPPRTLTPRAQQRLGVTQHEQRLPSGVSFKSDRLHKLRTAKSTVQTAKVGQALAELRIPDMIALPTAAVCDGFEVLVGKIHRLLELRKLLDKEEAEVAVAEGVRRERERRERAERGEPEEPEEPEERSDDGEGGGEGDDDGKKAGERRRGGGGAKRGEGGGGGGQKKDDDVDMDGNADDADADADADGEAEEDDADGEVVDDSSHQQLLHHHHRHQQQGQQRQQSDAGLGAATTKMEEEADTEMMDAPPADDDDEEEDDDDDGEGEDDDEEGEGEEDANGDDDEGVANGVKEEVASPAIAGGGGGRSASVASQGSGGVGKRNRK</sequence>
<feature type="compositionally biased region" description="Gly residues" evidence="10">
    <location>
        <begin position="511"/>
        <end position="524"/>
    </location>
</feature>
<dbReference type="PANTHER" id="PTHR12855:SF10">
    <property type="entry name" value="DNA METHYLTRANSFERASE 1-ASSOCIATED PROTEIN 1"/>
    <property type="match status" value="1"/>
</dbReference>
<evidence type="ECO:0000256" key="10">
    <source>
        <dbReference type="SAM" id="MobiDB-lite"/>
    </source>
</evidence>
<keyword evidence="4" id="KW-0156">Chromatin regulator</keyword>
<dbReference type="RefSeq" id="XP_066635978.1">
    <property type="nucleotide sequence ID" value="XM_066773411.1"/>
</dbReference>
<comment type="subcellular location">
    <subcellularLocation>
        <location evidence="1">Nucleus</location>
    </subcellularLocation>
</comment>
<name>A0ABR3CQP2_9PEZI</name>
<dbReference type="InterPro" id="IPR001005">
    <property type="entry name" value="SANT/Myb"/>
</dbReference>
<feature type="compositionally biased region" description="Polar residues" evidence="10">
    <location>
        <begin position="320"/>
        <end position="333"/>
    </location>
</feature>
<dbReference type="Proteomes" id="UP001430584">
    <property type="component" value="Unassembled WGS sequence"/>
</dbReference>
<evidence type="ECO:0000313" key="13">
    <source>
        <dbReference type="Proteomes" id="UP001430584"/>
    </source>
</evidence>
<feature type="compositionally biased region" description="Acidic residues" evidence="10">
    <location>
        <begin position="479"/>
        <end position="499"/>
    </location>
</feature>
<feature type="domain" description="Myb-like" evidence="11">
    <location>
        <begin position="90"/>
        <end position="165"/>
    </location>
</feature>